<proteinExistence type="predicted"/>
<accession>A0A0C2C053</accession>
<evidence type="ECO:0000313" key="1">
    <source>
        <dbReference type="EMBL" id="KIH49613.1"/>
    </source>
</evidence>
<dbReference type="OrthoDB" id="10037267at2759"/>
<protein>
    <submittedName>
        <fullName evidence="1">Uncharacterized protein</fullName>
    </submittedName>
</protein>
<evidence type="ECO:0000313" key="2">
    <source>
        <dbReference type="Proteomes" id="UP000054047"/>
    </source>
</evidence>
<dbReference type="EMBL" id="KN752665">
    <property type="protein sequence ID" value="KIH49613.1"/>
    <property type="molecule type" value="Genomic_DNA"/>
</dbReference>
<dbReference type="Proteomes" id="UP000054047">
    <property type="component" value="Unassembled WGS sequence"/>
</dbReference>
<gene>
    <name evidence="1" type="ORF">ANCDUO_20313</name>
</gene>
<reference evidence="1 2" key="1">
    <citation type="submission" date="2013-12" db="EMBL/GenBank/DDBJ databases">
        <title>Draft genome of the parsitic nematode Ancylostoma duodenale.</title>
        <authorList>
            <person name="Mitreva M."/>
        </authorList>
    </citation>
    <scope>NUCLEOTIDE SEQUENCE [LARGE SCALE GENOMIC DNA]</scope>
    <source>
        <strain evidence="1 2">Zhejiang</strain>
    </source>
</reference>
<organism evidence="1 2">
    <name type="scientific">Ancylostoma duodenale</name>
    <dbReference type="NCBI Taxonomy" id="51022"/>
    <lineage>
        <taxon>Eukaryota</taxon>
        <taxon>Metazoa</taxon>
        <taxon>Ecdysozoa</taxon>
        <taxon>Nematoda</taxon>
        <taxon>Chromadorea</taxon>
        <taxon>Rhabditida</taxon>
        <taxon>Rhabditina</taxon>
        <taxon>Rhabditomorpha</taxon>
        <taxon>Strongyloidea</taxon>
        <taxon>Ancylostomatidae</taxon>
        <taxon>Ancylostomatinae</taxon>
        <taxon>Ancylostoma</taxon>
    </lineage>
</organism>
<name>A0A0C2C053_9BILA</name>
<sequence length="60" mass="6858">MKLNVEFEVVKEVGPPHDRSYVVRCSLRNPKNEKTSGREWISHQSNPICESMGIFQNAAL</sequence>
<keyword evidence="2" id="KW-1185">Reference proteome</keyword>
<dbReference type="AlphaFoldDB" id="A0A0C2C053"/>
<dbReference type="Gene3D" id="3.30.160.20">
    <property type="match status" value="1"/>
</dbReference>